<keyword evidence="2 4" id="KW-0378">Hydrolase</keyword>
<gene>
    <name evidence="5" type="ORF">IX84_27790</name>
</gene>
<dbReference type="SUPFAM" id="SSF52972">
    <property type="entry name" value="ITPase-like"/>
    <property type="match status" value="1"/>
</dbReference>
<reference evidence="5 6" key="1">
    <citation type="journal article" date="2014" name="Int. J. Syst. Evol. Microbiol.">
        <title>Phaeodactylibacter xiamenensis gen. nov., sp. nov., a member of the family Saprospiraceae isolated from the marine alga Phaeodactylum tricornutum.</title>
        <authorList>
            <person name="Chen Z.Jr."/>
            <person name="Lei X."/>
            <person name="Lai Q."/>
            <person name="Li Y."/>
            <person name="Zhang B."/>
            <person name="Zhang J."/>
            <person name="Zhang H."/>
            <person name="Yang L."/>
            <person name="Zheng W."/>
            <person name="Tian Y."/>
            <person name="Yu Z."/>
            <person name="Xu H.Jr."/>
            <person name="Zheng T."/>
        </authorList>
    </citation>
    <scope>NUCLEOTIDE SEQUENCE [LARGE SCALE GENOMIC DNA]</scope>
    <source>
        <strain evidence="5 6">KD52</strain>
    </source>
</reference>
<evidence type="ECO:0000256" key="3">
    <source>
        <dbReference type="ARBA" id="ARBA00023080"/>
    </source>
</evidence>
<dbReference type="GO" id="GO:0009117">
    <property type="term" value="P:nucleotide metabolic process"/>
    <property type="evidence" value="ECO:0007669"/>
    <property type="project" value="UniProtKB-KW"/>
</dbReference>
<dbReference type="EC" id="3.6.1.9" evidence="4"/>
<feature type="site" description="Important for substrate specificity" evidence="4">
    <location>
        <position position="75"/>
    </location>
</feature>
<feature type="active site" description="Proton acceptor" evidence="4">
    <location>
        <position position="74"/>
    </location>
</feature>
<evidence type="ECO:0000313" key="6">
    <source>
        <dbReference type="Proteomes" id="UP000029736"/>
    </source>
</evidence>
<evidence type="ECO:0000256" key="1">
    <source>
        <dbReference type="ARBA" id="ARBA00001968"/>
    </source>
</evidence>
<accession>A0A098S0M7</accession>
<comment type="catalytic activity">
    <reaction evidence="4">
        <text>UTP + H2O = UMP + diphosphate + H(+)</text>
        <dbReference type="Rhea" id="RHEA:29395"/>
        <dbReference type="ChEBI" id="CHEBI:15377"/>
        <dbReference type="ChEBI" id="CHEBI:15378"/>
        <dbReference type="ChEBI" id="CHEBI:33019"/>
        <dbReference type="ChEBI" id="CHEBI:46398"/>
        <dbReference type="ChEBI" id="CHEBI:57865"/>
        <dbReference type="EC" id="3.6.1.9"/>
    </reaction>
</comment>
<dbReference type="CDD" id="cd00555">
    <property type="entry name" value="Maf"/>
    <property type="match status" value="1"/>
</dbReference>
<dbReference type="HAMAP" id="MF_00528">
    <property type="entry name" value="Maf"/>
    <property type="match status" value="1"/>
</dbReference>
<dbReference type="InterPro" id="IPR003697">
    <property type="entry name" value="Maf-like"/>
</dbReference>
<keyword evidence="3 4" id="KW-0546">Nucleotide metabolism</keyword>
<keyword evidence="6" id="KW-1185">Reference proteome</keyword>
<dbReference type="Proteomes" id="UP000029736">
    <property type="component" value="Unassembled WGS sequence"/>
</dbReference>
<dbReference type="EMBL" id="JPOS01000090">
    <property type="protein sequence ID" value="KGE85313.1"/>
    <property type="molecule type" value="Genomic_DNA"/>
</dbReference>
<comment type="catalytic activity">
    <reaction evidence="4">
        <text>dTTP + H2O = dTMP + diphosphate + H(+)</text>
        <dbReference type="Rhea" id="RHEA:28534"/>
        <dbReference type="ChEBI" id="CHEBI:15377"/>
        <dbReference type="ChEBI" id="CHEBI:15378"/>
        <dbReference type="ChEBI" id="CHEBI:33019"/>
        <dbReference type="ChEBI" id="CHEBI:37568"/>
        <dbReference type="ChEBI" id="CHEBI:63528"/>
        <dbReference type="EC" id="3.6.1.9"/>
    </reaction>
</comment>
<comment type="cofactor">
    <cofactor evidence="1 4">
        <name>a divalent metal cation</name>
        <dbReference type="ChEBI" id="CHEBI:60240"/>
    </cofactor>
</comment>
<evidence type="ECO:0000256" key="4">
    <source>
        <dbReference type="HAMAP-Rule" id="MF_00528"/>
    </source>
</evidence>
<dbReference type="PANTHER" id="PTHR43213:SF5">
    <property type="entry name" value="BIFUNCTIONAL DTTP_UTP PYROPHOSPHATASE_METHYLTRANSFERASE PROTEIN-RELATED"/>
    <property type="match status" value="1"/>
</dbReference>
<comment type="caution">
    <text evidence="5">The sequence shown here is derived from an EMBL/GenBank/DDBJ whole genome shotgun (WGS) entry which is preliminary data.</text>
</comment>
<organism evidence="5 6">
    <name type="scientific">Phaeodactylibacter xiamenensis</name>
    <dbReference type="NCBI Taxonomy" id="1524460"/>
    <lineage>
        <taxon>Bacteria</taxon>
        <taxon>Pseudomonadati</taxon>
        <taxon>Bacteroidota</taxon>
        <taxon>Saprospiria</taxon>
        <taxon>Saprospirales</taxon>
        <taxon>Haliscomenobacteraceae</taxon>
        <taxon>Phaeodactylibacter</taxon>
    </lineage>
</organism>
<dbReference type="GO" id="GO:0036221">
    <property type="term" value="F:UTP diphosphatase activity"/>
    <property type="evidence" value="ECO:0007669"/>
    <property type="project" value="RHEA"/>
</dbReference>
<proteinExistence type="inferred from homology"/>
<feature type="site" description="Important for substrate specificity" evidence="4">
    <location>
        <position position="16"/>
    </location>
</feature>
<keyword evidence="4" id="KW-0963">Cytoplasm</keyword>
<dbReference type="RefSeq" id="WP_044228337.1">
    <property type="nucleotide sequence ID" value="NZ_JBKAGJ010000004.1"/>
</dbReference>
<comment type="similarity">
    <text evidence="4">Belongs to the Maf family. YhdE subfamily.</text>
</comment>
<dbReference type="AlphaFoldDB" id="A0A098S0M7"/>
<dbReference type="STRING" id="1524460.IX84_27790"/>
<dbReference type="NCBIfam" id="TIGR00172">
    <property type="entry name" value="maf"/>
    <property type="match status" value="1"/>
</dbReference>
<evidence type="ECO:0000313" key="5">
    <source>
        <dbReference type="EMBL" id="KGE85313.1"/>
    </source>
</evidence>
<evidence type="ECO:0000256" key="2">
    <source>
        <dbReference type="ARBA" id="ARBA00022801"/>
    </source>
</evidence>
<comment type="function">
    <text evidence="4">Nucleoside triphosphate pyrophosphatase that hydrolyzes dTTP and UTP. May have a dual role in cell division arrest and in preventing the incorporation of modified nucleotides into cellular nucleic acids.</text>
</comment>
<dbReference type="GO" id="GO:0005737">
    <property type="term" value="C:cytoplasm"/>
    <property type="evidence" value="ECO:0007669"/>
    <property type="project" value="UniProtKB-SubCell"/>
</dbReference>
<dbReference type="Pfam" id="PF02545">
    <property type="entry name" value="Maf"/>
    <property type="match status" value="1"/>
</dbReference>
<name>A0A098S0M7_9BACT</name>
<protein>
    <recommendedName>
        <fullName evidence="4">dTTP/UTP pyrophosphatase</fullName>
        <shortName evidence="4">dTTPase/UTPase</shortName>
        <ecNumber evidence="4">3.6.1.9</ecNumber>
    </recommendedName>
    <alternativeName>
        <fullName evidence="4">Nucleoside triphosphate pyrophosphatase</fullName>
    </alternativeName>
    <alternativeName>
        <fullName evidence="4">Nucleotide pyrophosphatase</fullName>
        <shortName evidence="4">Nucleotide PPase</shortName>
    </alternativeName>
</protein>
<feature type="site" description="Important for substrate specificity" evidence="4">
    <location>
        <position position="157"/>
    </location>
</feature>
<comment type="subcellular location">
    <subcellularLocation>
        <location evidence="4">Cytoplasm</location>
    </subcellularLocation>
</comment>
<dbReference type="InterPro" id="IPR029001">
    <property type="entry name" value="ITPase-like_fam"/>
</dbReference>
<dbReference type="PANTHER" id="PTHR43213">
    <property type="entry name" value="BIFUNCTIONAL DTTP/UTP PYROPHOSPHATASE/METHYLTRANSFERASE PROTEIN-RELATED"/>
    <property type="match status" value="1"/>
</dbReference>
<dbReference type="GO" id="GO:0036218">
    <property type="term" value="F:dTTP diphosphatase activity"/>
    <property type="evidence" value="ECO:0007669"/>
    <property type="project" value="RHEA"/>
</dbReference>
<dbReference type="OrthoDB" id="9807767at2"/>
<dbReference type="Gene3D" id="3.90.950.10">
    <property type="match status" value="1"/>
</dbReference>
<sequence>MQTLELPIILVSKSPRRRQLLEQAGFQFTIKPQDVPEDYPDDMPVEEVAPFLAQKKVRASMHALQGNGVLLGADSVVILDGVIYEKPKDRSDAQRILRELSGRKHTVITGVCLANERQERVFSGISRVHFDKLSDEEIDFYIDKYQPYDKAGAYAIQEWIGLCKINKIEGTYANIMGLPVDLVYQELQYFL</sequence>
<dbReference type="PIRSF" id="PIRSF006305">
    <property type="entry name" value="Maf"/>
    <property type="match status" value="1"/>
</dbReference>
<comment type="caution">
    <text evidence="4">Lacks conserved residue(s) required for the propagation of feature annotation.</text>
</comment>